<proteinExistence type="predicted"/>
<protein>
    <submittedName>
        <fullName evidence="2">VTC domain-containing protein</fullName>
    </submittedName>
</protein>
<dbReference type="RefSeq" id="WP_132319768.1">
    <property type="nucleotide sequence ID" value="NZ_FWZT01000015.1"/>
</dbReference>
<dbReference type="InterPro" id="IPR042267">
    <property type="entry name" value="VTC_sf"/>
</dbReference>
<dbReference type="InterPro" id="IPR033469">
    <property type="entry name" value="CYTH-like_dom_sf"/>
</dbReference>
<evidence type="ECO:0000313" key="3">
    <source>
        <dbReference type="Proteomes" id="UP000192907"/>
    </source>
</evidence>
<dbReference type="Pfam" id="PF09359">
    <property type="entry name" value="VTC"/>
    <property type="match status" value="1"/>
</dbReference>
<sequence length="244" mass="28315">MLNLESEELHNVEVQMRKLAVQNYNEYKFHVSQESLSYVLDVLRSLYGGSDPFPEGIVDSIYYDTADRHLYQQCLNGSSKKTKFRIRGYGDGTFHQLHQKDKNLLTVDKKKQKIHPVSLVGFSAPDWYQLQPAGEDDKSFRGIYSIAEQYGALFPVIRVRYKRYRFRVYDYRMTLDTHIQVMGFANGTDFRQSYGILPHHVLEIKTVDPRPHLPLLGLSRLPQISFSKFMLGLNLLGTGDYSCY</sequence>
<dbReference type="EMBL" id="FWZT01000015">
    <property type="protein sequence ID" value="SMF49586.1"/>
    <property type="molecule type" value="Genomic_DNA"/>
</dbReference>
<dbReference type="AlphaFoldDB" id="A0A1Y6C9V0"/>
<keyword evidence="3" id="KW-1185">Reference proteome</keyword>
<dbReference type="STRING" id="1513793.SAMN06296036_11588"/>
<evidence type="ECO:0000259" key="1">
    <source>
        <dbReference type="Pfam" id="PF09359"/>
    </source>
</evidence>
<gene>
    <name evidence="2" type="ORF">SAMN06296036_11588</name>
</gene>
<name>A0A1Y6C9V0_9BACT</name>
<dbReference type="Gene3D" id="3.20.100.30">
    <property type="entry name" value="VTC, catalytic tunnel domain"/>
    <property type="match status" value="1"/>
</dbReference>
<evidence type="ECO:0000313" key="2">
    <source>
        <dbReference type="EMBL" id="SMF49586.1"/>
    </source>
</evidence>
<dbReference type="Proteomes" id="UP000192907">
    <property type="component" value="Unassembled WGS sequence"/>
</dbReference>
<feature type="domain" description="VTC" evidence="1">
    <location>
        <begin position="23"/>
        <end position="235"/>
    </location>
</feature>
<dbReference type="InterPro" id="IPR018966">
    <property type="entry name" value="VTC_domain"/>
</dbReference>
<dbReference type="SUPFAM" id="SSF55154">
    <property type="entry name" value="CYTH-like phosphatases"/>
    <property type="match status" value="1"/>
</dbReference>
<organism evidence="2 3">
    <name type="scientific">Pseudobacteriovorax antillogorgiicola</name>
    <dbReference type="NCBI Taxonomy" id="1513793"/>
    <lineage>
        <taxon>Bacteria</taxon>
        <taxon>Pseudomonadati</taxon>
        <taxon>Bdellovibrionota</taxon>
        <taxon>Oligoflexia</taxon>
        <taxon>Oligoflexales</taxon>
        <taxon>Pseudobacteriovoracaceae</taxon>
        <taxon>Pseudobacteriovorax</taxon>
    </lineage>
</organism>
<dbReference type="GO" id="GO:0006799">
    <property type="term" value="P:polyphosphate biosynthetic process"/>
    <property type="evidence" value="ECO:0007669"/>
    <property type="project" value="UniProtKB-ARBA"/>
</dbReference>
<accession>A0A1Y6C9V0</accession>
<reference evidence="3" key="1">
    <citation type="submission" date="2017-04" db="EMBL/GenBank/DDBJ databases">
        <authorList>
            <person name="Varghese N."/>
            <person name="Submissions S."/>
        </authorList>
    </citation>
    <scope>NUCLEOTIDE SEQUENCE [LARGE SCALE GENOMIC DNA]</scope>
    <source>
        <strain evidence="3">RKEM611</strain>
    </source>
</reference>